<evidence type="ECO:0000313" key="8">
    <source>
        <dbReference type="Proteomes" id="UP000241229"/>
    </source>
</evidence>
<organism evidence="7 8">
    <name type="scientific">Kumtagia ephedrae</name>
    <dbReference type="NCBI Taxonomy" id="2116701"/>
    <lineage>
        <taxon>Bacteria</taxon>
        <taxon>Pseudomonadati</taxon>
        <taxon>Pseudomonadota</taxon>
        <taxon>Alphaproteobacteria</taxon>
        <taxon>Hyphomicrobiales</taxon>
        <taxon>Phyllobacteriaceae</taxon>
        <taxon>Kumtagia</taxon>
    </lineage>
</organism>
<dbReference type="OrthoDB" id="6057486at2"/>
<dbReference type="InterPro" id="IPR036388">
    <property type="entry name" value="WH-like_DNA-bd_sf"/>
</dbReference>
<dbReference type="RefSeq" id="WP_106773923.1">
    <property type="nucleotide sequence ID" value="NZ_PXYK01000020.1"/>
</dbReference>
<keyword evidence="3" id="KW-0804">Transcription</keyword>
<dbReference type="EMBL" id="PXYK01000020">
    <property type="protein sequence ID" value="PSJ56729.1"/>
    <property type="molecule type" value="Genomic_DNA"/>
</dbReference>
<keyword evidence="1" id="KW-0805">Transcription regulation</keyword>
<dbReference type="InterPro" id="IPR014757">
    <property type="entry name" value="Tscrpt_reg_IclR_C"/>
</dbReference>
<accession>A0A2P7S2N9</accession>
<dbReference type="PANTHER" id="PTHR30136">
    <property type="entry name" value="HELIX-TURN-HELIX TRANSCRIPTIONAL REGULATOR, ICLR FAMILY"/>
    <property type="match status" value="1"/>
</dbReference>
<sequence length="282" mass="31423">MRATPRKSTAAKPAKTQESNGETAAEEGAEDALRGMARSFAVLDFLASSPGRVVDVTRSLNLPWATVHRTVIGLEKAQFLRRDPETNRYEIGPRLWHIGSAYLANHRVLRVAMPYLARLEGEEGIAMQVVERIGLQSVAIYSHQRVDEDITKAHYGYHFPLHCGSKGLVLLANEEPDFVADYLKRDLERLTPDTITDAERLRAVLDQVRAEDFSLTIADVQPFTGSISAPIRDAGGRVIACICFVFRKGLAKNARRLEDLKDKLQQATHSISIDLGWHPGQR</sequence>
<dbReference type="GO" id="GO:0003677">
    <property type="term" value="F:DNA binding"/>
    <property type="evidence" value="ECO:0007669"/>
    <property type="project" value="UniProtKB-KW"/>
</dbReference>
<dbReference type="InterPro" id="IPR005471">
    <property type="entry name" value="Tscrpt_reg_IclR_N"/>
</dbReference>
<keyword evidence="2" id="KW-0238">DNA-binding</keyword>
<evidence type="ECO:0000313" key="7">
    <source>
        <dbReference type="EMBL" id="PSJ56729.1"/>
    </source>
</evidence>
<dbReference type="Pfam" id="PF01614">
    <property type="entry name" value="IclR_C"/>
    <property type="match status" value="1"/>
</dbReference>
<dbReference type="Pfam" id="PF09339">
    <property type="entry name" value="HTH_IclR"/>
    <property type="match status" value="1"/>
</dbReference>
<dbReference type="InterPro" id="IPR050707">
    <property type="entry name" value="HTH_MetabolicPath_Reg"/>
</dbReference>
<evidence type="ECO:0000256" key="2">
    <source>
        <dbReference type="ARBA" id="ARBA00023125"/>
    </source>
</evidence>
<dbReference type="GO" id="GO:0003700">
    <property type="term" value="F:DNA-binding transcription factor activity"/>
    <property type="evidence" value="ECO:0007669"/>
    <property type="project" value="TreeGrafter"/>
</dbReference>
<feature type="domain" description="HTH iclR-type" evidence="5">
    <location>
        <begin position="33"/>
        <end position="93"/>
    </location>
</feature>
<reference evidence="7 8" key="1">
    <citation type="submission" date="2018-03" db="EMBL/GenBank/DDBJ databases">
        <title>The draft genome of Mesorhizobium sp. 6GN-30.</title>
        <authorList>
            <person name="Liu L."/>
            <person name="Li L."/>
            <person name="Wang T."/>
            <person name="Zhang X."/>
            <person name="Liang L."/>
        </authorList>
    </citation>
    <scope>NUCLEOTIDE SEQUENCE [LARGE SCALE GENOMIC DNA]</scope>
    <source>
        <strain evidence="7 8">6GN30</strain>
    </source>
</reference>
<dbReference type="SUPFAM" id="SSF55781">
    <property type="entry name" value="GAF domain-like"/>
    <property type="match status" value="1"/>
</dbReference>
<dbReference type="InterPro" id="IPR036390">
    <property type="entry name" value="WH_DNA-bd_sf"/>
</dbReference>
<protein>
    <recommendedName>
        <fullName evidence="9">IclR family transcriptional regulator</fullName>
    </recommendedName>
</protein>
<dbReference type="Proteomes" id="UP000241229">
    <property type="component" value="Unassembled WGS sequence"/>
</dbReference>
<proteinExistence type="predicted"/>
<evidence type="ECO:0000256" key="4">
    <source>
        <dbReference type="SAM" id="MobiDB-lite"/>
    </source>
</evidence>
<feature type="domain" description="IclR-ED" evidence="6">
    <location>
        <begin position="94"/>
        <end position="277"/>
    </location>
</feature>
<dbReference type="Gene3D" id="3.30.450.40">
    <property type="match status" value="1"/>
</dbReference>
<dbReference type="PROSITE" id="PS51077">
    <property type="entry name" value="HTH_ICLR"/>
    <property type="match status" value="1"/>
</dbReference>
<dbReference type="Gene3D" id="1.10.10.10">
    <property type="entry name" value="Winged helix-like DNA-binding domain superfamily/Winged helix DNA-binding domain"/>
    <property type="match status" value="1"/>
</dbReference>
<evidence type="ECO:0000259" key="5">
    <source>
        <dbReference type="PROSITE" id="PS51077"/>
    </source>
</evidence>
<evidence type="ECO:0000256" key="3">
    <source>
        <dbReference type="ARBA" id="ARBA00023163"/>
    </source>
</evidence>
<evidence type="ECO:0000259" key="6">
    <source>
        <dbReference type="PROSITE" id="PS51078"/>
    </source>
</evidence>
<dbReference type="AlphaFoldDB" id="A0A2P7S2N9"/>
<evidence type="ECO:0000256" key="1">
    <source>
        <dbReference type="ARBA" id="ARBA00023015"/>
    </source>
</evidence>
<name>A0A2P7S2N9_9HYPH</name>
<dbReference type="InterPro" id="IPR029016">
    <property type="entry name" value="GAF-like_dom_sf"/>
</dbReference>
<keyword evidence="8" id="KW-1185">Reference proteome</keyword>
<dbReference type="PROSITE" id="PS51078">
    <property type="entry name" value="ICLR_ED"/>
    <property type="match status" value="1"/>
</dbReference>
<feature type="region of interest" description="Disordered" evidence="4">
    <location>
        <begin position="1"/>
        <end position="29"/>
    </location>
</feature>
<evidence type="ECO:0008006" key="9">
    <source>
        <dbReference type="Google" id="ProtNLM"/>
    </source>
</evidence>
<dbReference type="GO" id="GO:0045892">
    <property type="term" value="P:negative regulation of DNA-templated transcription"/>
    <property type="evidence" value="ECO:0007669"/>
    <property type="project" value="TreeGrafter"/>
</dbReference>
<dbReference type="SMART" id="SM00346">
    <property type="entry name" value="HTH_ICLR"/>
    <property type="match status" value="1"/>
</dbReference>
<gene>
    <name evidence="7" type="ORF">C7I84_19680</name>
</gene>
<comment type="caution">
    <text evidence="7">The sequence shown here is derived from an EMBL/GenBank/DDBJ whole genome shotgun (WGS) entry which is preliminary data.</text>
</comment>
<dbReference type="PANTHER" id="PTHR30136:SF35">
    <property type="entry name" value="HTH-TYPE TRANSCRIPTIONAL REGULATOR RV1719"/>
    <property type="match status" value="1"/>
</dbReference>
<dbReference type="SUPFAM" id="SSF46785">
    <property type="entry name" value="Winged helix' DNA-binding domain"/>
    <property type="match status" value="1"/>
</dbReference>